<evidence type="ECO:0000256" key="4">
    <source>
        <dbReference type="ARBA" id="ARBA00023002"/>
    </source>
</evidence>
<proteinExistence type="inferred from homology"/>
<dbReference type="InterPro" id="IPR051323">
    <property type="entry name" value="AtsK-like"/>
</dbReference>
<dbReference type="InterPro" id="IPR003819">
    <property type="entry name" value="TauD/TfdA-like"/>
</dbReference>
<dbReference type="Gene3D" id="3.60.130.10">
    <property type="entry name" value="Clavaminate synthase-like"/>
    <property type="match status" value="1"/>
</dbReference>
<reference evidence="7 8" key="1">
    <citation type="submission" date="2014-07" db="EMBL/GenBank/DDBJ databases">
        <title>Tepidicaulis marinum gen. nov., sp. nov., a novel marine bacterium denitrifying nitrate to nitrous oxide strictly under microaerobic conditions.</title>
        <authorList>
            <person name="Takeuchi M."/>
            <person name="Yamagishi T."/>
            <person name="Kamagata Y."/>
            <person name="Oshima K."/>
            <person name="Hattori M."/>
            <person name="Katayama T."/>
            <person name="Hanada S."/>
            <person name="Tamaki H."/>
            <person name="Marumo K."/>
            <person name="Maeda H."/>
            <person name="Nedachi M."/>
            <person name="Iwasaki W."/>
            <person name="Suwa Y."/>
            <person name="Sakata S."/>
        </authorList>
    </citation>
    <scope>NUCLEOTIDE SEQUENCE [LARGE SCALE GENOMIC DNA]</scope>
    <source>
        <strain evidence="7 8">MA2</strain>
    </source>
</reference>
<sequence length="293" mass="33391">MNVQVLDGQLPGKSIEIGEGFTLEPMTPTIGAVVRGVDMSKVPLGKTKDALRAALLDWKVLFFRDQDVSTEAHIEFARAFGELEVHPFAPHKEGYPEILAITHDKDRPGKENEWHSDVTWRECPSLGSILRAIEVPPVGGDTLFSDMYAAYEGLSDEVKEKIEGKVAIHDFAYFRGMMKKRGASDAEIEEMNKKYPMVEHPVVRTHPETKRKGLYVNVAFTQYIKGMERAESDALLQHLYAQAAIPEYQCRFRWEKNSVAFWDNRACQHYAASDYWPAVRRMERVTIIGDRPF</sequence>
<dbReference type="eggNOG" id="COG2175">
    <property type="taxonomic scope" value="Bacteria"/>
</dbReference>
<dbReference type="InterPro" id="IPR042098">
    <property type="entry name" value="TauD-like_sf"/>
</dbReference>
<dbReference type="EMBL" id="BBIO01000007">
    <property type="protein sequence ID" value="GAK45092.1"/>
    <property type="molecule type" value="Genomic_DNA"/>
</dbReference>
<comment type="caution">
    <text evidence="7">The sequence shown here is derived from an EMBL/GenBank/DDBJ whole genome shotgun (WGS) entry which is preliminary data.</text>
</comment>
<keyword evidence="4" id="KW-0560">Oxidoreductase</keyword>
<dbReference type="SUPFAM" id="SSF51197">
    <property type="entry name" value="Clavaminate synthase-like"/>
    <property type="match status" value="1"/>
</dbReference>
<keyword evidence="2" id="KW-0479">Metal-binding</keyword>
<evidence type="ECO:0000256" key="5">
    <source>
        <dbReference type="ARBA" id="ARBA00023004"/>
    </source>
</evidence>
<dbReference type="Proteomes" id="UP000028702">
    <property type="component" value="Unassembled WGS sequence"/>
</dbReference>
<dbReference type="Pfam" id="PF02668">
    <property type="entry name" value="TauD"/>
    <property type="match status" value="1"/>
</dbReference>
<dbReference type="GO" id="GO:0000908">
    <property type="term" value="F:taurine dioxygenase activity"/>
    <property type="evidence" value="ECO:0007669"/>
    <property type="project" value="TreeGrafter"/>
</dbReference>
<protein>
    <submittedName>
        <fullName evidence="7">Taurine dioxygenase</fullName>
    </submittedName>
</protein>
<evidence type="ECO:0000259" key="6">
    <source>
        <dbReference type="Pfam" id="PF02668"/>
    </source>
</evidence>
<gene>
    <name evidence="7" type="ORF">M2A_1591</name>
</gene>
<dbReference type="RefSeq" id="WP_081875482.1">
    <property type="nucleotide sequence ID" value="NZ_BBIO01000007.1"/>
</dbReference>
<dbReference type="GO" id="GO:0005737">
    <property type="term" value="C:cytoplasm"/>
    <property type="evidence" value="ECO:0007669"/>
    <property type="project" value="TreeGrafter"/>
</dbReference>
<dbReference type="AlphaFoldDB" id="A0A081BAM4"/>
<dbReference type="GO" id="GO:0006790">
    <property type="term" value="P:sulfur compound metabolic process"/>
    <property type="evidence" value="ECO:0007669"/>
    <property type="project" value="TreeGrafter"/>
</dbReference>
<keyword evidence="3 7" id="KW-0223">Dioxygenase</keyword>
<dbReference type="PANTHER" id="PTHR30468">
    <property type="entry name" value="ALPHA-KETOGLUTARATE-DEPENDENT SULFONATE DIOXYGENASE"/>
    <property type="match status" value="1"/>
</dbReference>
<organism evidence="7 8">
    <name type="scientific">Tepidicaulis marinus</name>
    <dbReference type="NCBI Taxonomy" id="1333998"/>
    <lineage>
        <taxon>Bacteria</taxon>
        <taxon>Pseudomonadati</taxon>
        <taxon>Pseudomonadota</taxon>
        <taxon>Alphaproteobacteria</taxon>
        <taxon>Hyphomicrobiales</taxon>
        <taxon>Parvibaculaceae</taxon>
        <taxon>Tepidicaulis</taxon>
    </lineage>
</organism>
<dbReference type="GO" id="GO:0046872">
    <property type="term" value="F:metal ion binding"/>
    <property type="evidence" value="ECO:0007669"/>
    <property type="project" value="UniProtKB-KW"/>
</dbReference>
<evidence type="ECO:0000256" key="2">
    <source>
        <dbReference type="ARBA" id="ARBA00022723"/>
    </source>
</evidence>
<evidence type="ECO:0000256" key="3">
    <source>
        <dbReference type="ARBA" id="ARBA00022964"/>
    </source>
</evidence>
<comment type="similarity">
    <text evidence="1">Belongs to the TfdA dioxygenase family.</text>
</comment>
<feature type="domain" description="TauD/TfdA-like" evidence="6">
    <location>
        <begin position="23"/>
        <end position="286"/>
    </location>
</feature>
<evidence type="ECO:0000313" key="8">
    <source>
        <dbReference type="Proteomes" id="UP000028702"/>
    </source>
</evidence>
<evidence type="ECO:0000256" key="1">
    <source>
        <dbReference type="ARBA" id="ARBA00005896"/>
    </source>
</evidence>
<keyword evidence="8" id="KW-1185">Reference proteome</keyword>
<dbReference type="STRING" id="1333998.M2A_1591"/>
<accession>A0A081BAM4</accession>
<keyword evidence="5" id="KW-0408">Iron</keyword>
<dbReference type="PANTHER" id="PTHR30468:SF1">
    <property type="entry name" value="ALPHA-KETOGLUTARATE-DEPENDENT SULFONATE DIOXYGENASE"/>
    <property type="match status" value="1"/>
</dbReference>
<evidence type="ECO:0000313" key="7">
    <source>
        <dbReference type="EMBL" id="GAK45092.1"/>
    </source>
</evidence>
<name>A0A081BAM4_9HYPH</name>